<evidence type="ECO:0000256" key="1">
    <source>
        <dbReference type="ARBA" id="ARBA00006625"/>
    </source>
</evidence>
<evidence type="ECO:0000313" key="4">
    <source>
        <dbReference type="EMBL" id="TCL59075.1"/>
    </source>
</evidence>
<dbReference type="EMBL" id="SLUO01000005">
    <property type="protein sequence ID" value="TCL59075.1"/>
    <property type="molecule type" value="Genomic_DNA"/>
</dbReference>
<dbReference type="CDD" id="cd00542">
    <property type="entry name" value="Ntn_PVA"/>
    <property type="match status" value="1"/>
</dbReference>
<dbReference type="InterPro" id="IPR029055">
    <property type="entry name" value="Ntn_hydrolases_N"/>
</dbReference>
<sequence>MCTAITLQSQGGETFFGRNMDFSYDIEPHLYVVPPNYEWNNILNMHVLRNHFGFIGIGQERDGKLGFFDGVNERGFAAAALYFADYAQYEEYNENNMRIVHMGKNPINSWDFLHYILGRCSDIEGLKELIQNTYLIGMPDPVTETVAPLHWMAVDRSGKSIIIEQTKRGLELFDNDIGVMANSPDYQWQMVNLRNYMSVSPKQISEAWWGNTRLSPFGQAGGTMPLPGGYTSPERFVRTAFIKTHIELPGDEAGMVMACFHTMESVSIPKGVVMTGRDTYDYTKYTAFVNTATCEYYFKVYDNIQIGTAGYWENCCYARDIVCLGKLTRPVIFEKLYPC</sequence>
<dbReference type="RefSeq" id="WP_031390652.1">
    <property type="nucleotide sequence ID" value="NZ_JPNB01000001.1"/>
</dbReference>
<dbReference type="Gene3D" id="3.60.60.10">
    <property type="entry name" value="Penicillin V Acylase, Chain A"/>
    <property type="match status" value="1"/>
</dbReference>
<evidence type="ECO:0000256" key="2">
    <source>
        <dbReference type="ARBA" id="ARBA00022801"/>
    </source>
</evidence>
<organism evidence="4 5">
    <name type="scientific">Kineothrix alysoides</name>
    <dbReference type="NCBI Taxonomy" id="1469948"/>
    <lineage>
        <taxon>Bacteria</taxon>
        <taxon>Bacillati</taxon>
        <taxon>Bacillota</taxon>
        <taxon>Clostridia</taxon>
        <taxon>Lachnospirales</taxon>
        <taxon>Lachnospiraceae</taxon>
        <taxon>Kineothrix</taxon>
    </lineage>
</organism>
<comment type="similarity">
    <text evidence="1">Belongs to the peptidase C59 family.</text>
</comment>
<dbReference type="OrthoDB" id="9794717at2"/>
<dbReference type="Proteomes" id="UP000295718">
    <property type="component" value="Unassembled WGS sequence"/>
</dbReference>
<dbReference type="InterPro" id="IPR029132">
    <property type="entry name" value="CBAH/NAAA_C"/>
</dbReference>
<keyword evidence="2 4" id="KW-0378">Hydrolase</keyword>
<accession>A0A4R1R168</accession>
<gene>
    <name evidence="4" type="ORF">EDD76_105252</name>
</gene>
<name>A0A4R1R168_9FIRM</name>
<evidence type="ECO:0000259" key="3">
    <source>
        <dbReference type="Pfam" id="PF02275"/>
    </source>
</evidence>
<dbReference type="GO" id="GO:0016787">
    <property type="term" value="F:hydrolase activity"/>
    <property type="evidence" value="ECO:0007669"/>
    <property type="project" value="UniProtKB-KW"/>
</dbReference>
<dbReference type="AlphaFoldDB" id="A0A4R1R168"/>
<dbReference type="SUPFAM" id="SSF56235">
    <property type="entry name" value="N-terminal nucleophile aminohydrolases (Ntn hydrolases)"/>
    <property type="match status" value="1"/>
</dbReference>
<protein>
    <submittedName>
        <fullName evidence="4">Choloylglycine hydrolase</fullName>
    </submittedName>
</protein>
<dbReference type="PANTHER" id="PTHR35527">
    <property type="entry name" value="CHOLOYLGLYCINE HYDROLASE"/>
    <property type="match status" value="1"/>
</dbReference>
<dbReference type="PANTHER" id="PTHR35527:SF2">
    <property type="entry name" value="HYDROLASE"/>
    <property type="match status" value="1"/>
</dbReference>
<feature type="domain" description="Choloylglycine hydrolase/NAAA C-terminal" evidence="3">
    <location>
        <begin position="2"/>
        <end position="307"/>
    </location>
</feature>
<reference evidence="4 5" key="1">
    <citation type="submission" date="2019-03" db="EMBL/GenBank/DDBJ databases">
        <title>Genomic Encyclopedia of Type Strains, Phase IV (KMG-IV): sequencing the most valuable type-strain genomes for metagenomic binning, comparative biology and taxonomic classification.</title>
        <authorList>
            <person name="Goeker M."/>
        </authorList>
    </citation>
    <scope>NUCLEOTIDE SEQUENCE [LARGE SCALE GENOMIC DNA]</scope>
    <source>
        <strain evidence="4 5">DSM 100556</strain>
    </source>
</reference>
<dbReference type="STRING" id="1469948.GCA_000732725_01956"/>
<keyword evidence="5" id="KW-1185">Reference proteome</keyword>
<comment type="caution">
    <text evidence="4">The sequence shown here is derived from an EMBL/GenBank/DDBJ whole genome shotgun (WGS) entry which is preliminary data.</text>
</comment>
<evidence type="ECO:0000313" key="5">
    <source>
        <dbReference type="Proteomes" id="UP000295718"/>
    </source>
</evidence>
<dbReference type="InterPro" id="IPR052193">
    <property type="entry name" value="Peptidase_C59"/>
</dbReference>
<dbReference type="Pfam" id="PF02275">
    <property type="entry name" value="CBAH"/>
    <property type="match status" value="1"/>
</dbReference>
<proteinExistence type="inferred from homology"/>